<evidence type="ECO:0000313" key="3">
    <source>
        <dbReference type="EMBL" id="MRD49569.1"/>
    </source>
</evidence>
<comment type="similarity">
    <text evidence="1">Belongs to the UPF0065 (bug) family.</text>
</comment>
<dbReference type="PIRSF" id="PIRSF017082">
    <property type="entry name" value="YflP"/>
    <property type="match status" value="1"/>
</dbReference>
<protein>
    <submittedName>
        <fullName evidence="3">Tripartite tricarboxylate transporter substrate binding protein</fullName>
    </submittedName>
</protein>
<feature type="chain" id="PRO_5032540581" evidence="2">
    <location>
        <begin position="23"/>
        <end position="321"/>
    </location>
</feature>
<comment type="caution">
    <text evidence="3">The sequence shown here is derived from an EMBL/GenBank/DDBJ whole genome shotgun (WGS) entry which is preliminary data.</text>
</comment>
<dbReference type="PANTHER" id="PTHR42928">
    <property type="entry name" value="TRICARBOXYLATE-BINDING PROTEIN"/>
    <property type="match status" value="1"/>
</dbReference>
<dbReference type="PANTHER" id="PTHR42928:SF5">
    <property type="entry name" value="BLR1237 PROTEIN"/>
    <property type="match status" value="1"/>
</dbReference>
<dbReference type="AlphaFoldDB" id="A0A844BD04"/>
<reference evidence="3 4" key="1">
    <citation type="submission" date="2019-11" db="EMBL/GenBank/DDBJ databases">
        <title>Caenimonas koreensis gen. nov., sp. nov., isolated from activated sludge.</title>
        <authorList>
            <person name="Seung H.R."/>
        </authorList>
    </citation>
    <scope>NUCLEOTIDE SEQUENCE [LARGE SCALE GENOMIC DNA]</scope>
    <source>
        <strain evidence="3 4">EMB320</strain>
    </source>
</reference>
<dbReference type="Gene3D" id="3.40.190.150">
    <property type="entry name" value="Bordetella uptake gene, domain 1"/>
    <property type="match status" value="1"/>
</dbReference>
<name>A0A844BD04_9BURK</name>
<gene>
    <name evidence="3" type="ORF">GHT07_20025</name>
</gene>
<dbReference type="CDD" id="cd13578">
    <property type="entry name" value="PBP2_Bug27"/>
    <property type="match status" value="1"/>
</dbReference>
<dbReference type="Proteomes" id="UP000487350">
    <property type="component" value="Unassembled WGS sequence"/>
</dbReference>
<proteinExistence type="inferred from homology"/>
<accession>A0A844BD04</accession>
<dbReference type="Gene3D" id="3.40.190.10">
    <property type="entry name" value="Periplasmic binding protein-like II"/>
    <property type="match status" value="1"/>
</dbReference>
<feature type="signal peptide" evidence="2">
    <location>
        <begin position="1"/>
        <end position="22"/>
    </location>
</feature>
<dbReference type="EMBL" id="WJBU01000027">
    <property type="protein sequence ID" value="MRD49569.1"/>
    <property type="molecule type" value="Genomic_DNA"/>
</dbReference>
<dbReference type="OrthoDB" id="8678477at2"/>
<keyword evidence="2" id="KW-0732">Signal</keyword>
<evidence type="ECO:0000256" key="2">
    <source>
        <dbReference type="SAM" id="SignalP"/>
    </source>
</evidence>
<sequence length="321" mass="33716">MRQIFTLICVASAALASPLAFGQSWTPSKPVRIVVPASGGTVDLVARAVIPALQQALGQPVIADAKPGASGNIAATLVAKSPGDGHTILTGFNPLVISTFLSKNLQYDLQKDLKPITLGVTSEQVLVVNSEVPVSTLAEFVALAKKSDGNMNFGSIGTGSASHLTMELFKSRAGVEIKHIPYKGAAPAMTDLLGKVTHAGVFAAANVIPYVKDGRLKALAVTGSKRLKALPNVPSMAEAGFPNFSATIWIGFLAPASTPDPVVRDMQQQFARALMSPGVQKNMEANEFDVVANSPEEFAKFLKREAETWGRVAKQAGLVAE</sequence>
<dbReference type="Pfam" id="PF03401">
    <property type="entry name" value="TctC"/>
    <property type="match status" value="1"/>
</dbReference>
<organism evidence="3 4">
    <name type="scientific">Caenimonas koreensis DSM 17982</name>
    <dbReference type="NCBI Taxonomy" id="1121255"/>
    <lineage>
        <taxon>Bacteria</taxon>
        <taxon>Pseudomonadati</taxon>
        <taxon>Pseudomonadota</taxon>
        <taxon>Betaproteobacteria</taxon>
        <taxon>Burkholderiales</taxon>
        <taxon>Comamonadaceae</taxon>
        <taxon>Caenimonas</taxon>
    </lineage>
</organism>
<dbReference type="InterPro" id="IPR042100">
    <property type="entry name" value="Bug_dom1"/>
</dbReference>
<keyword evidence="4" id="KW-1185">Reference proteome</keyword>
<evidence type="ECO:0000256" key="1">
    <source>
        <dbReference type="ARBA" id="ARBA00006987"/>
    </source>
</evidence>
<dbReference type="SUPFAM" id="SSF53850">
    <property type="entry name" value="Periplasmic binding protein-like II"/>
    <property type="match status" value="1"/>
</dbReference>
<dbReference type="InterPro" id="IPR005064">
    <property type="entry name" value="BUG"/>
</dbReference>
<evidence type="ECO:0000313" key="4">
    <source>
        <dbReference type="Proteomes" id="UP000487350"/>
    </source>
</evidence>